<organism evidence="1 2">
    <name type="scientific">Phytophthora megakarya</name>
    <dbReference type="NCBI Taxonomy" id="4795"/>
    <lineage>
        <taxon>Eukaryota</taxon>
        <taxon>Sar</taxon>
        <taxon>Stramenopiles</taxon>
        <taxon>Oomycota</taxon>
        <taxon>Peronosporomycetes</taxon>
        <taxon>Peronosporales</taxon>
        <taxon>Peronosporaceae</taxon>
        <taxon>Phytophthora</taxon>
    </lineage>
</organism>
<reference evidence="2" key="1">
    <citation type="submission" date="2017-03" db="EMBL/GenBank/DDBJ databases">
        <title>Phytopthora megakarya and P. palmivora, two closely related causual agents of cacao black pod achieved similar genome size and gene model numbers by different mechanisms.</title>
        <authorList>
            <person name="Ali S."/>
            <person name="Shao J."/>
            <person name="Larry D.J."/>
            <person name="Kronmiller B."/>
            <person name="Shen D."/>
            <person name="Strem M.D."/>
            <person name="Melnick R.L."/>
            <person name="Guiltinan M.J."/>
            <person name="Tyler B.M."/>
            <person name="Meinhardt L.W."/>
            <person name="Bailey B.A."/>
        </authorList>
    </citation>
    <scope>NUCLEOTIDE SEQUENCE [LARGE SCALE GENOMIC DNA]</scope>
    <source>
        <strain evidence="2">zdho120</strain>
    </source>
</reference>
<dbReference type="EMBL" id="NBNE01005733">
    <property type="protein sequence ID" value="OWZ03095.1"/>
    <property type="molecule type" value="Genomic_DNA"/>
</dbReference>
<comment type="caution">
    <text evidence="1">The sequence shown here is derived from an EMBL/GenBank/DDBJ whole genome shotgun (WGS) entry which is preliminary data.</text>
</comment>
<dbReference type="AlphaFoldDB" id="A0A225VCI8"/>
<evidence type="ECO:0000313" key="1">
    <source>
        <dbReference type="EMBL" id="OWZ03095.1"/>
    </source>
</evidence>
<dbReference type="Proteomes" id="UP000198211">
    <property type="component" value="Unassembled WGS sequence"/>
</dbReference>
<gene>
    <name evidence="1" type="ORF">PHMEG_00025238</name>
</gene>
<evidence type="ECO:0000313" key="2">
    <source>
        <dbReference type="Proteomes" id="UP000198211"/>
    </source>
</evidence>
<protein>
    <submittedName>
        <fullName evidence="1">Uncharacterized protein</fullName>
    </submittedName>
</protein>
<sequence length="48" mass="5598">MNDSHEKTFKWLWRELCKEGWKAQKSSGLAKGHRYVKPGLNGHLGECR</sequence>
<accession>A0A225VCI8</accession>
<dbReference type="OrthoDB" id="128905at2759"/>
<name>A0A225VCI8_9STRA</name>
<keyword evidence="2" id="KW-1185">Reference proteome</keyword>
<proteinExistence type="predicted"/>